<evidence type="ECO:0000256" key="2">
    <source>
        <dbReference type="ARBA" id="ARBA00022723"/>
    </source>
</evidence>
<evidence type="ECO:0000256" key="9">
    <source>
        <dbReference type="PROSITE-ProRule" id="PRU00042"/>
    </source>
</evidence>
<dbReference type="OrthoDB" id="6077919at2759"/>
<feature type="domain" description="C2H2-type" evidence="11">
    <location>
        <begin position="105"/>
        <end position="132"/>
    </location>
</feature>
<dbReference type="PANTHER" id="PTHR24399">
    <property type="entry name" value="ZINC FINGER AND BTB DOMAIN-CONTAINING"/>
    <property type="match status" value="1"/>
</dbReference>
<evidence type="ECO:0000313" key="13">
    <source>
        <dbReference type="Proteomes" id="UP000230750"/>
    </source>
</evidence>
<dbReference type="Pfam" id="PF13894">
    <property type="entry name" value="zf-C2H2_4"/>
    <property type="match status" value="1"/>
</dbReference>
<dbReference type="SUPFAM" id="SSF57667">
    <property type="entry name" value="beta-beta-alpha zinc fingers"/>
    <property type="match status" value="2"/>
</dbReference>
<dbReference type="GO" id="GO:0008270">
    <property type="term" value="F:zinc ion binding"/>
    <property type="evidence" value="ECO:0007669"/>
    <property type="project" value="UniProtKB-KW"/>
</dbReference>
<keyword evidence="2" id="KW-0479">Metal-binding</keyword>
<dbReference type="InterPro" id="IPR013087">
    <property type="entry name" value="Znf_C2H2_type"/>
</dbReference>
<dbReference type="Gene3D" id="3.30.160.60">
    <property type="entry name" value="Classic Zinc Finger"/>
    <property type="match status" value="4"/>
</dbReference>
<dbReference type="FunFam" id="3.30.160.60:FF:000446">
    <property type="entry name" value="Zinc finger protein"/>
    <property type="match status" value="1"/>
</dbReference>
<dbReference type="PROSITE" id="PS50157">
    <property type="entry name" value="ZINC_FINGER_C2H2_2"/>
    <property type="match status" value="3"/>
</dbReference>
<feature type="domain" description="C2H2-type" evidence="11">
    <location>
        <begin position="77"/>
        <end position="104"/>
    </location>
</feature>
<evidence type="ECO:0000256" key="5">
    <source>
        <dbReference type="ARBA" id="ARBA00022833"/>
    </source>
</evidence>
<evidence type="ECO:0000256" key="6">
    <source>
        <dbReference type="ARBA" id="ARBA00023015"/>
    </source>
</evidence>
<evidence type="ECO:0000256" key="3">
    <source>
        <dbReference type="ARBA" id="ARBA00022737"/>
    </source>
</evidence>
<dbReference type="InterPro" id="IPR036236">
    <property type="entry name" value="Znf_C2H2_sf"/>
</dbReference>
<feature type="region of interest" description="Disordered" evidence="10">
    <location>
        <begin position="159"/>
        <end position="192"/>
    </location>
</feature>
<dbReference type="GO" id="GO:0001227">
    <property type="term" value="F:DNA-binding transcription repressor activity, RNA polymerase II-specific"/>
    <property type="evidence" value="ECO:0007669"/>
    <property type="project" value="TreeGrafter"/>
</dbReference>
<evidence type="ECO:0000313" key="12">
    <source>
        <dbReference type="EMBL" id="PIK41793.1"/>
    </source>
</evidence>
<gene>
    <name evidence="12" type="ORF">BSL78_21351</name>
</gene>
<dbReference type="EMBL" id="MRZV01000988">
    <property type="protein sequence ID" value="PIK41793.1"/>
    <property type="molecule type" value="Genomic_DNA"/>
</dbReference>
<evidence type="ECO:0000256" key="4">
    <source>
        <dbReference type="ARBA" id="ARBA00022771"/>
    </source>
</evidence>
<accession>A0A2G8K1D9</accession>
<name>A0A2G8K1D9_STIJA</name>
<keyword evidence="4 9" id="KW-0863">Zinc-finger</keyword>
<protein>
    <recommendedName>
        <fullName evidence="11">C2H2-type domain-containing protein</fullName>
    </recommendedName>
</protein>
<dbReference type="GO" id="GO:0000978">
    <property type="term" value="F:RNA polymerase II cis-regulatory region sequence-specific DNA binding"/>
    <property type="evidence" value="ECO:0007669"/>
    <property type="project" value="TreeGrafter"/>
</dbReference>
<evidence type="ECO:0000256" key="1">
    <source>
        <dbReference type="ARBA" id="ARBA00004123"/>
    </source>
</evidence>
<keyword evidence="5" id="KW-0862">Zinc</keyword>
<dbReference type="STRING" id="307972.A0A2G8K1D9"/>
<keyword evidence="3" id="KW-0677">Repeat</keyword>
<keyword evidence="7" id="KW-0804">Transcription</keyword>
<dbReference type="PANTHER" id="PTHR24399:SF23">
    <property type="entry name" value="C2H2-TYPE DOMAIN-CONTAINING PROTEIN"/>
    <property type="match status" value="1"/>
</dbReference>
<proteinExistence type="predicted"/>
<keyword evidence="8" id="KW-0539">Nucleus</keyword>
<keyword evidence="13" id="KW-1185">Reference proteome</keyword>
<organism evidence="12 13">
    <name type="scientific">Stichopus japonicus</name>
    <name type="common">Sea cucumber</name>
    <dbReference type="NCBI Taxonomy" id="307972"/>
    <lineage>
        <taxon>Eukaryota</taxon>
        <taxon>Metazoa</taxon>
        <taxon>Echinodermata</taxon>
        <taxon>Eleutherozoa</taxon>
        <taxon>Echinozoa</taxon>
        <taxon>Holothuroidea</taxon>
        <taxon>Aspidochirotacea</taxon>
        <taxon>Aspidochirotida</taxon>
        <taxon>Stichopodidae</taxon>
        <taxon>Apostichopus</taxon>
    </lineage>
</organism>
<evidence type="ECO:0000256" key="7">
    <source>
        <dbReference type="ARBA" id="ARBA00023163"/>
    </source>
</evidence>
<dbReference type="GO" id="GO:0005654">
    <property type="term" value="C:nucleoplasm"/>
    <property type="evidence" value="ECO:0007669"/>
    <property type="project" value="TreeGrafter"/>
</dbReference>
<evidence type="ECO:0000259" key="11">
    <source>
        <dbReference type="PROSITE" id="PS50157"/>
    </source>
</evidence>
<dbReference type="SMART" id="SM00355">
    <property type="entry name" value="ZnF_C2H2"/>
    <property type="match status" value="5"/>
</dbReference>
<comment type="subcellular location">
    <subcellularLocation>
        <location evidence="1">Nucleus</location>
    </subcellularLocation>
</comment>
<keyword evidence="6" id="KW-0805">Transcription regulation</keyword>
<comment type="caution">
    <text evidence="12">The sequence shown here is derived from an EMBL/GenBank/DDBJ whole genome shotgun (WGS) entry which is preliminary data.</text>
</comment>
<evidence type="ECO:0000256" key="10">
    <source>
        <dbReference type="SAM" id="MobiDB-lite"/>
    </source>
</evidence>
<dbReference type="PROSITE" id="PS00028">
    <property type="entry name" value="ZINC_FINGER_C2H2_1"/>
    <property type="match status" value="3"/>
</dbReference>
<evidence type="ECO:0000256" key="8">
    <source>
        <dbReference type="ARBA" id="ARBA00023242"/>
    </source>
</evidence>
<reference evidence="12 13" key="1">
    <citation type="journal article" date="2017" name="PLoS Biol.">
        <title>The sea cucumber genome provides insights into morphological evolution and visceral regeneration.</title>
        <authorList>
            <person name="Zhang X."/>
            <person name="Sun L."/>
            <person name="Yuan J."/>
            <person name="Sun Y."/>
            <person name="Gao Y."/>
            <person name="Zhang L."/>
            <person name="Li S."/>
            <person name="Dai H."/>
            <person name="Hamel J.F."/>
            <person name="Liu C."/>
            <person name="Yu Y."/>
            <person name="Liu S."/>
            <person name="Lin W."/>
            <person name="Guo K."/>
            <person name="Jin S."/>
            <person name="Xu P."/>
            <person name="Storey K.B."/>
            <person name="Huan P."/>
            <person name="Zhang T."/>
            <person name="Zhou Y."/>
            <person name="Zhang J."/>
            <person name="Lin C."/>
            <person name="Li X."/>
            <person name="Xing L."/>
            <person name="Huo D."/>
            <person name="Sun M."/>
            <person name="Wang L."/>
            <person name="Mercier A."/>
            <person name="Li F."/>
            <person name="Yang H."/>
            <person name="Xiang J."/>
        </authorList>
    </citation>
    <scope>NUCLEOTIDE SEQUENCE [LARGE SCALE GENOMIC DNA]</scope>
    <source>
        <strain evidence="12">Shaxun</strain>
        <tissue evidence="12">Muscle</tissue>
    </source>
</reference>
<dbReference type="Proteomes" id="UP000230750">
    <property type="component" value="Unassembled WGS sequence"/>
</dbReference>
<sequence length="206" mass="24259">MTHVDKTIDPSHVKDRDEDAHVLVDCDLCGKTLREQSMRNHLLSHDHKSWTCKICTKTFTYSYRYQHAKLHQQSKPHACQHCPAKFHSKSALVVHVRKHTKEKPIPCRYCEQTFSRHGARNNHERLHTGERPYQCDLCQKAWRDRPTYMQHMRKHHPGVPVMKWRKPNPQEKQVTDETLPENETDQSETPVQVITFSYDAASSEQT</sequence>
<dbReference type="AlphaFoldDB" id="A0A2G8K1D9"/>
<feature type="domain" description="C2H2-type" evidence="11">
    <location>
        <begin position="133"/>
        <end position="160"/>
    </location>
</feature>